<keyword evidence="2" id="KW-0378">Hydrolase</keyword>
<dbReference type="Pfam" id="PF02617">
    <property type="entry name" value="ClpS"/>
    <property type="match status" value="1"/>
</dbReference>
<dbReference type="RefSeq" id="WP_200464764.1">
    <property type="nucleotide sequence ID" value="NZ_JAENRR010000017.1"/>
</dbReference>
<dbReference type="Proteomes" id="UP000605676">
    <property type="component" value="Unassembled WGS sequence"/>
</dbReference>
<protein>
    <submittedName>
        <fullName evidence="2">ATP-dependent Clp protease adaptor ClpS</fullName>
    </submittedName>
</protein>
<dbReference type="GO" id="GO:0008233">
    <property type="term" value="F:peptidase activity"/>
    <property type="evidence" value="ECO:0007669"/>
    <property type="project" value="UniProtKB-KW"/>
</dbReference>
<feature type="domain" description="Adaptor protein ClpS core" evidence="1">
    <location>
        <begin position="24"/>
        <end position="83"/>
    </location>
</feature>
<keyword evidence="3" id="KW-1185">Reference proteome</keyword>
<dbReference type="GO" id="GO:0006508">
    <property type="term" value="P:proteolysis"/>
    <property type="evidence" value="ECO:0007669"/>
    <property type="project" value="UniProtKB-KW"/>
</dbReference>
<sequence>MVSFGKRSEEHNMKGNGNEIRTLTLHNDDENSFDHVIDALCDICEHDAIQAEQCAFLTHYTGSCQIKSGNIDDLLALKEQLSEERLLVTIQ</sequence>
<comment type="caution">
    <text evidence="2">The sequence shown here is derived from an EMBL/GenBank/DDBJ whole genome shotgun (WGS) entry which is preliminary data.</text>
</comment>
<dbReference type="InterPro" id="IPR014719">
    <property type="entry name" value="Ribosomal_bL12_C/ClpS-like"/>
</dbReference>
<accession>A0ABS1HK52</accession>
<gene>
    <name evidence="2" type="ORF">JIV24_09330</name>
</gene>
<reference evidence="2 3" key="1">
    <citation type="submission" date="2021-01" db="EMBL/GenBank/DDBJ databases">
        <title>Carboxyliciviraga sp.nov., isolated from coastal sediments.</title>
        <authorList>
            <person name="Lu D."/>
            <person name="Zhang T."/>
        </authorList>
    </citation>
    <scope>NUCLEOTIDE SEQUENCE [LARGE SCALE GENOMIC DNA]</scope>
    <source>
        <strain evidence="2 3">N1Y132</strain>
    </source>
</reference>
<evidence type="ECO:0000313" key="3">
    <source>
        <dbReference type="Proteomes" id="UP000605676"/>
    </source>
</evidence>
<name>A0ABS1HK52_9BACT</name>
<evidence type="ECO:0000313" key="2">
    <source>
        <dbReference type="EMBL" id="MBK3517534.1"/>
    </source>
</evidence>
<dbReference type="Gene3D" id="3.30.1390.10">
    <property type="match status" value="1"/>
</dbReference>
<dbReference type="InterPro" id="IPR003769">
    <property type="entry name" value="ClpS_core"/>
</dbReference>
<keyword evidence="2" id="KW-0645">Protease</keyword>
<organism evidence="2 3">
    <name type="scientific">Carboxylicivirga marina</name>
    <dbReference type="NCBI Taxonomy" id="2800988"/>
    <lineage>
        <taxon>Bacteria</taxon>
        <taxon>Pseudomonadati</taxon>
        <taxon>Bacteroidota</taxon>
        <taxon>Bacteroidia</taxon>
        <taxon>Marinilabiliales</taxon>
        <taxon>Marinilabiliaceae</taxon>
        <taxon>Carboxylicivirga</taxon>
    </lineage>
</organism>
<evidence type="ECO:0000259" key="1">
    <source>
        <dbReference type="Pfam" id="PF02617"/>
    </source>
</evidence>
<dbReference type="SUPFAM" id="SSF54736">
    <property type="entry name" value="ClpS-like"/>
    <property type="match status" value="1"/>
</dbReference>
<dbReference type="EMBL" id="JAENRR010000017">
    <property type="protein sequence ID" value="MBK3517534.1"/>
    <property type="molecule type" value="Genomic_DNA"/>
</dbReference>
<proteinExistence type="predicted"/>